<feature type="transmembrane region" description="Helical" evidence="1">
    <location>
        <begin position="275"/>
        <end position="295"/>
    </location>
</feature>
<feature type="transmembrane region" description="Helical" evidence="1">
    <location>
        <begin position="57"/>
        <end position="79"/>
    </location>
</feature>
<geneLocation type="plasmid" evidence="5">
    <name>pEM01</name>
</geneLocation>
<feature type="transmembrane region" description="Helical" evidence="1">
    <location>
        <begin position="645"/>
        <end position="669"/>
    </location>
</feature>
<dbReference type="InterPro" id="IPR025513">
    <property type="entry name" value="DUF4401"/>
</dbReference>
<dbReference type="PATRIC" id="fig|1619313.3.peg.3940"/>
<evidence type="ECO:0000259" key="3">
    <source>
        <dbReference type="Pfam" id="PF14351"/>
    </source>
</evidence>
<keyword evidence="1" id="KW-0472">Membrane</keyword>
<feature type="transmembrane region" description="Helical" evidence="1">
    <location>
        <begin position="584"/>
        <end position="606"/>
    </location>
</feature>
<feature type="transmembrane region" description="Helical" evidence="1">
    <location>
        <begin position="116"/>
        <end position="136"/>
    </location>
</feature>
<dbReference type="AlphaFoldDB" id="A0A0U5GTD6"/>
<feature type="transmembrane region" description="Helical" evidence="1">
    <location>
        <begin position="493"/>
        <end position="513"/>
    </location>
</feature>
<dbReference type="InterPro" id="IPR018677">
    <property type="entry name" value="DUF2157"/>
</dbReference>
<feature type="transmembrane region" description="Helical" evidence="1">
    <location>
        <begin position="239"/>
        <end position="263"/>
    </location>
</feature>
<dbReference type="Proteomes" id="UP000059419">
    <property type="component" value="Plasmid pEM01"/>
</dbReference>
<protein>
    <recommendedName>
        <fullName evidence="6">DUF4401 domain-containing protein</fullName>
    </recommendedName>
</protein>
<proteinExistence type="predicted"/>
<name>A0A0U5GTD6_9GAMM</name>
<feature type="transmembrane region" description="Helical" evidence="1">
    <location>
        <begin position="545"/>
        <end position="564"/>
    </location>
</feature>
<feature type="transmembrane region" description="Helical" evidence="1">
    <location>
        <begin position="197"/>
        <end position="218"/>
    </location>
</feature>
<feature type="transmembrane region" description="Helical" evidence="1">
    <location>
        <begin position="333"/>
        <end position="352"/>
    </location>
</feature>
<keyword evidence="1" id="KW-0812">Transmembrane</keyword>
<feature type="transmembrane region" description="Helical" evidence="1">
    <location>
        <begin position="439"/>
        <end position="457"/>
    </location>
</feature>
<feature type="transmembrane region" description="Helical" evidence="1">
    <location>
        <begin position="91"/>
        <end position="110"/>
    </location>
</feature>
<feature type="transmembrane region" description="Helical" evidence="1">
    <location>
        <begin position="403"/>
        <end position="427"/>
    </location>
</feature>
<dbReference type="EMBL" id="LN907828">
    <property type="protein sequence ID" value="CUU26018.1"/>
    <property type="molecule type" value="Genomic_DNA"/>
</dbReference>
<feature type="transmembrane region" description="Helical" evidence="1">
    <location>
        <begin position="302"/>
        <end position="321"/>
    </location>
</feature>
<evidence type="ECO:0008006" key="6">
    <source>
        <dbReference type="Google" id="ProtNLM"/>
    </source>
</evidence>
<keyword evidence="5" id="KW-1185">Reference proteome</keyword>
<gene>
    <name evidence="4" type="ORF">EM595_p0320</name>
</gene>
<dbReference type="KEGG" id="ege:EM595_p0320"/>
<dbReference type="Pfam" id="PF14351">
    <property type="entry name" value="DUF4401"/>
    <property type="match status" value="1"/>
</dbReference>
<accession>A0A0U5GTD6</accession>
<feature type="transmembrane region" description="Helical" evidence="1">
    <location>
        <begin position="618"/>
        <end position="639"/>
    </location>
</feature>
<feature type="domain" description="DUF2157" evidence="2">
    <location>
        <begin position="26"/>
        <end position="166"/>
    </location>
</feature>
<reference evidence="5" key="1">
    <citation type="submission" date="2015-11" db="EMBL/GenBank/DDBJ databases">
        <authorList>
            <person name="Blom J."/>
        </authorList>
    </citation>
    <scope>NUCLEOTIDE SEQUENCE [LARGE SCALE GENOMIC DNA]</scope>
    <source>
        <plasmid evidence="5">pEM01</plasmid>
    </source>
</reference>
<dbReference type="RefSeq" id="WP_067436397.1">
    <property type="nucleotide sequence ID" value="NZ_LN907828.1"/>
</dbReference>
<organism evidence="4 5">
    <name type="scientific">Duffyella gerundensis</name>
    <dbReference type="NCBI Taxonomy" id="1619313"/>
    <lineage>
        <taxon>Bacteria</taxon>
        <taxon>Pseudomonadati</taxon>
        <taxon>Pseudomonadota</taxon>
        <taxon>Gammaproteobacteria</taxon>
        <taxon>Enterobacterales</taxon>
        <taxon>Erwiniaceae</taxon>
        <taxon>Duffyella</taxon>
    </lineage>
</organism>
<evidence type="ECO:0000313" key="5">
    <source>
        <dbReference type="Proteomes" id="UP000059419"/>
    </source>
</evidence>
<feature type="transmembrane region" description="Helical" evidence="1">
    <location>
        <begin position="148"/>
        <end position="177"/>
    </location>
</feature>
<evidence type="ECO:0000256" key="1">
    <source>
        <dbReference type="SAM" id="Phobius"/>
    </source>
</evidence>
<feature type="domain" description="DUF4401" evidence="3">
    <location>
        <begin position="402"/>
        <end position="726"/>
    </location>
</feature>
<sequence>MNNTIVGDVSWMPTRAAAYLARQTARLIKAGSLTPDHGQQVYRFLGVRPNASQWRAFLVPLLALLGLLSLVAGALFFIAWNWAQMPKMAKFALAELLIVALAVIVWWRWYQSLARSALLAAGLSFGALFALYGQIYQTGANSWELFRAWLYILVPLALIARQDSLWFCSWLVANLAFHLYYVTLSATFMDSLMFNHFGWLPETAMYAYLLVLTLCLVLRETLAQRALAADPQSWLASRWFSYIMAGFLLLLLTMIAAGHIASIVMGNFSEWNERFYTSLITGFWLITLLVGYYLYRYRFPDLGMLTLGIVSLAVTGCTLIADLFSNSWETGDLFAVGCLMALWLAANGALLLHWRRKLYERDPVDVSSSELNGLITALRQHDLLSYPQVQELQLHDHTSELPWYLRLALGLGSWVSALIVLLLLALILYMTGLLDEPNAVVFIVPSLIFAALASVLLRAAGAGKNHIGLAWAIAATGGLCVGLYLFVDPDWESSFLVVALCTLPVLMVMAIVMPDRTYRFMAITAMTFLAVLLANDLTSRYLSPVTGYGLFSALVAGLVAFWLWMVREQLRLQATPMANAVLPIIYGIAAGLVIVSFTAINAGWIADIFWSTSPFFSLQSGTGMGIAAGLTLSALYLFFTQKTPLPLLAAILCGGAAIYAPGIGLGLTLLMMARFQGSRGILGIAFCLLLLYVSCWYYFLGVNLMHKSVLLLIGGGVLLAVAFAAKKALPTRSGSVYENQ</sequence>
<dbReference type="Pfam" id="PF09925">
    <property type="entry name" value="DUF2157"/>
    <property type="match status" value="1"/>
</dbReference>
<keyword evidence="1" id="KW-1133">Transmembrane helix</keyword>
<dbReference type="OrthoDB" id="327621at2"/>
<evidence type="ECO:0000259" key="2">
    <source>
        <dbReference type="Pfam" id="PF09925"/>
    </source>
</evidence>
<feature type="transmembrane region" description="Helical" evidence="1">
    <location>
        <begin position="705"/>
        <end position="725"/>
    </location>
</feature>
<evidence type="ECO:0000313" key="4">
    <source>
        <dbReference type="EMBL" id="CUU26018.1"/>
    </source>
</evidence>
<feature type="transmembrane region" description="Helical" evidence="1">
    <location>
        <begin position="681"/>
        <end position="699"/>
    </location>
</feature>
<feature type="transmembrane region" description="Helical" evidence="1">
    <location>
        <begin position="469"/>
        <end position="487"/>
    </location>
</feature>